<dbReference type="PANTHER" id="PTHR37512:SF1">
    <property type="entry name" value="NADR_TTD14 AAA DOMAIN-CONTAINING PROTEIN"/>
    <property type="match status" value="1"/>
</dbReference>
<dbReference type="InterPro" id="IPR038727">
    <property type="entry name" value="NadR/Ttd14_AAA_dom"/>
</dbReference>
<dbReference type="GO" id="GO:0016779">
    <property type="term" value="F:nucleotidyltransferase activity"/>
    <property type="evidence" value="ECO:0007669"/>
    <property type="project" value="UniProtKB-KW"/>
</dbReference>
<keyword evidence="2" id="KW-0808">Transferase</keyword>
<keyword evidence="3" id="KW-1185">Reference proteome</keyword>
<evidence type="ECO:0000313" key="3">
    <source>
        <dbReference type="Proteomes" id="UP000185911"/>
    </source>
</evidence>
<dbReference type="Pfam" id="PF13521">
    <property type="entry name" value="AAA_28"/>
    <property type="match status" value="1"/>
</dbReference>
<dbReference type="AlphaFoldDB" id="A0A1Q8Y9X3"/>
<organism evidence="2 3">
    <name type="scientific">Rhodoferax antarcticus ANT.BR</name>
    <dbReference type="NCBI Taxonomy" id="1111071"/>
    <lineage>
        <taxon>Bacteria</taxon>
        <taxon>Pseudomonadati</taxon>
        <taxon>Pseudomonadota</taxon>
        <taxon>Betaproteobacteria</taxon>
        <taxon>Burkholderiales</taxon>
        <taxon>Comamonadaceae</taxon>
        <taxon>Rhodoferax</taxon>
    </lineage>
</organism>
<dbReference type="EMBL" id="MSYM01000019">
    <property type="protein sequence ID" value="OLP04680.1"/>
    <property type="molecule type" value="Genomic_DNA"/>
</dbReference>
<dbReference type="Gene3D" id="3.40.50.300">
    <property type="entry name" value="P-loop containing nucleotide triphosphate hydrolases"/>
    <property type="match status" value="1"/>
</dbReference>
<dbReference type="SUPFAM" id="SSF52540">
    <property type="entry name" value="P-loop containing nucleoside triphosphate hydrolases"/>
    <property type="match status" value="1"/>
</dbReference>
<gene>
    <name evidence="2" type="ORF">BLL52_4001</name>
</gene>
<evidence type="ECO:0000313" key="2">
    <source>
        <dbReference type="EMBL" id="OLP04680.1"/>
    </source>
</evidence>
<dbReference type="STRING" id="81479.RA876_13790"/>
<keyword evidence="2" id="KW-0548">Nucleotidyltransferase</keyword>
<name>A0A1Q8Y9X3_9BURK</name>
<comment type="caution">
    <text evidence="2">The sequence shown here is derived from an EMBL/GenBank/DDBJ whole genome shotgun (WGS) entry which is preliminary data.</text>
</comment>
<dbReference type="InterPro" id="IPR027417">
    <property type="entry name" value="P-loop_NTPase"/>
</dbReference>
<proteinExistence type="predicted"/>
<sequence>MGDLSAPVLVCIIGAECTGKTVLAQQLAAQFGGVVVPEGLRHWCEEHGRTPLATEQVALMQTQIYKENKALALTENARAAIIFCDTAALLTAVYSQHYFADSSLLGAAQAHHQRYALTLWLQPDLPWVADGLQRDGVAVQAAVHGLLAQQLASQPWVFRISGSGQARLHAARAALLQALGPQ</sequence>
<dbReference type="Proteomes" id="UP000185911">
    <property type="component" value="Unassembled WGS sequence"/>
</dbReference>
<feature type="domain" description="NadR/Ttd14 AAA" evidence="1">
    <location>
        <begin position="10"/>
        <end position="154"/>
    </location>
</feature>
<protein>
    <submittedName>
        <fullName evidence="2">Putative nicotinamide-nucleotide adenylyltransferase, NadR type</fullName>
    </submittedName>
</protein>
<accession>A0A1Q8Y9X3</accession>
<dbReference type="PANTHER" id="PTHR37512">
    <property type="entry name" value="TRIFUNCTIONAL NAD BIOSYNTHESIS/REGULATOR PROTEIN NADR"/>
    <property type="match status" value="1"/>
</dbReference>
<dbReference type="InterPro" id="IPR052735">
    <property type="entry name" value="NAD_biosynth-regulator"/>
</dbReference>
<dbReference type="RefSeq" id="WP_206744496.1">
    <property type="nucleotide sequence ID" value="NZ_MSYM01000019.1"/>
</dbReference>
<evidence type="ECO:0000259" key="1">
    <source>
        <dbReference type="Pfam" id="PF13521"/>
    </source>
</evidence>
<reference evidence="2 3" key="1">
    <citation type="submission" date="2017-01" db="EMBL/GenBank/DDBJ databases">
        <title>Genome sequence of Rhodoferax antarcticus ANT.BR, a psychrophilic purple nonsulfur bacterium from an Antarctic microbial mat.</title>
        <authorList>
            <person name="Baker J."/>
            <person name="Riester C."/>
            <person name="Skinner B."/>
            <person name="Newell A."/>
            <person name="Swingley W."/>
            <person name="Madigan M."/>
            <person name="Jung D."/>
            <person name="Asao M."/>
            <person name="Chen M."/>
            <person name="Loughlin P."/>
            <person name="Pan H."/>
            <person name="Lin S."/>
            <person name="Li N."/>
            <person name="Shaw J."/>
            <person name="Prado M."/>
            <person name="Sherman C."/>
            <person name="Li X."/>
            <person name="Tang J."/>
            <person name="Blankenship R."/>
            <person name="Zhao T."/>
            <person name="Touchman J."/>
            <person name="Sattley M."/>
        </authorList>
    </citation>
    <scope>NUCLEOTIDE SEQUENCE [LARGE SCALE GENOMIC DNA]</scope>
    <source>
        <strain evidence="2 3">ANT.BR</strain>
    </source>
</reference>